<dbReference type="InterPro" id="IPR036291">
    <property type="entry name" value="NAD(P)-bd_dom_sf"/>
</dbReference>
<keyword evidence="16" id="KW-1185">Reference proteome</keyword>
<evidence type="ECO:0000256" key="11">
    <source>
        <dbReference type="ARBA" id="ARBA00044737"/>
    </source>
</evidence>
<organism evidence="15 16">
    <name type="scientific">Oryctes borbonicus</name>
    <dbReference type="NCBI Taxonomy" id="1629725"/>
    <lineage>
        <taxon>Eukaryota</taxon>
        <taxon>Metazoa</taxon>
        <taxon>Ecdysozoa</taxon>
        <taxon>Arthropoda</taxon>
        <taxon>Hexapoda</taxon>
        <taxon>Insecta</taxon>
        <taxon>Pterygota</taxon>
        <taxon>Neoptera</taxon>
        <taxon>Endopterygota</taxon>
        <taxon>Coleoptera</taxon>
        <taxon>Polyphaga</taxon>
        <taxon>Scarabaeiformia</taxon>
        <taxon>Scarabaeidae</taxon>
        <taxon>Dynastinae</taxon>
        <taxon>Oryctes</taxon>
    </lineage>
</organism>
<evidence type="ECO:0000313" key="15">
    <source>
        <dbReference type="EMBL" id="KRT78841.1"/>
    </source>
</evidence>
<accession>A0A0T6AUT1</accession>
<dbReference type="GO" id="GO:0047560">
    <property type="term" value="F:3-dehydrosphinganine reductase activity"/>
    <property type="evidence" value="ECO:0007669"/>
    <property type="project" value="UniProtKB-EC"/>
</dbReference>
<dbReference type="InterPro" id="IPR002347">
    <property type="entry name" value="SDR_fam"/>
</dbReference>
<dbReference type="GO" id="GO:0006666">
    <property type="term" value="P:3-keto-sphinganine metabolic process"/>
    <property type="evidence" value="ECO:0007669"/>
    <property type="project" value="InterPro"/>
</dbReference>
<evidence type="ECO:0000256" key="4">
    <source>
        <dbReference type="ARBA" id="ARBA00006484"/>
    </source>
</evidence>
<dbReference type="SUPFAM" id="SSF51735">
    <property type="entry name" value="NAD(P)-binding Rossmann-fold domains"/>
    <property type="match status" value="1"/>
</dbReference>
<evidence type="ECO:0000256" key="10">
    <source>
        <dbReference type="ARBA" id="ARBA00026112"/>
    </source>
</evidence>
<dbReference type="AlphaFoldDB" id="A0A0T6AUT1"/>
<sequence length="324" mass="35977">MIVPVAVLILIISSIYKRLTRKPKTIKGKHVVITGGSSGIGKAVAEIAVKQGAHVTMVARNIIKMKRVENYLKEIALSRSQKINSICLDVRDYTSVEKFILQIDNDLPIDMLVNCAGMSICGKIEDMPIVDTKQMIDVNFYGTYNPIKAILPRMKQRKEGYILITASQASFLGIFGFASYSASKYALRGLAEALDMEVRVHNINVTIAFPPDTDTPGYANENLTKLEETKLICESAGLFKAEDVAKKMLDDALAEKFMSSIGFESYLLTTLCSGMTRFSSICDLLFQSCLLGLFKIICALYLASFNRIIKKVAKKNKTENRKNN</sequence>
<dbReference type="Gene3D" id="3.40.50.720">
    <property type="entry name" value="NAD(P)-binding Rossmann-like Domain"/>
    <property type="match status" value="1"/>
</dbReference>
<dbReference type="CDD" id="cd08939">
    <property type="entry name" value="KDSR-like_SDR_c"/>
    <property type="match status" value="1"/>
</dbReference>
<gene>
    <name evidence="15" type="ORF">AMK59_7301</name>
</gene>
<evidence type="ECO:0000256" key="3">
    <source>
        <dbReference type="ARBA" id="ARBA00004991"/>
    </source>
</evidence>
<keyword evidence="7" id="KW-0746">Sphingolipid metabolism</keyword>
<protein>
    <recommendedName>
        <fullName evidence="10">3-dehydrosphinganine reductase</fullName>
        <ecNumber evidence="10">1.1.1.102</ecNumber>
    </recommendedName>
</protein>
<dbReference type="PRINTS" id="PR00081">
    <property type="entry name" value="GDHRDH"/>
</dbReference>
<evidence type="ECO:0000256" key="5">
    <source>
        <dbReference type="ARBA" id="ARBA00022824"/>
    </source>
</evidence>
<dbReference type="PANTHER" id="PTHR43550">
    <property type="entry name" value="3-KETODIHYDROSPHINGOSINE REDUCTASE"/>
    <property type="match status" value="1"/>
</dbReference>
<dbReference type="PANTHER" id="PTHR43550:SF3">
    <property type="entry name" value="3-KETODIHYDROSPHINGOSINE REDUCTASE"/>
    <property type="match status" value="1"/>
</dbReference>
<evidence type="ECO:0000256" key="8">
    <source>
        <dbReference type="ARBA" id="ARBA00023002"/>
    </source>
</evidence>
<proteinExistence type="inferred from homology"/>
<dbReference type="Proteomes" id="UP000051574">
    <property type="component" value="Unassembled WGS sequence"/>
</dbReference>
<evidence type="ECO:0000256" key="6">
    <source>
        <dbReference type="ARBA" id="ARBA00022857"/>
    </source>
</evidence>
<evidence type="ECO:0000256" key="9">
    <source>
        <dbReference type="ARBA" id="ARBA00023098"/>
    </source>
</evidence>
<comment type="pathway">
    <text evidence="2">Lipid metabolism; sphingolipid metabolism.</text>
</comment>
<keyword evidence="9" id="KW-0443">Lipid metabolism</keyword>
<keyword evidence="13" id="KW-0472">Membrane</keyword>
<dbReference type="GO" id="GO:0005789">
    <property type="term" value="C:endoplasmic reticulum membrane"/>
    <property type="evidence" value="ECO:0007669"/>
    <property type="project" value="TreeGrafter"/>
</dbReference>
<feature type="transmembrane region" description="Helical" evidence="13">
    <location>
        <begin position="284"/>
        <end position="305"/>
    </location>
</feature>
<evidence type="ECO:0000256" key="12">
    <source>
        <dbReference type="ARBA" id="ARBA00048930"/>
    </source>
</evidence>
<keyword evidence="8" id="KW-0560">Oxidoreductase</keyword>
<comment type="subcellular location">
    <subcellularLocation>
        <location evidence="1">Endoplasmic reticulum</location>
    </subcellularLocation>
</comment>
<dbReference type="Pfam" id="PF00106">
    <property type="entry name" value="adh_short"/>
    <property type="match status" value="1"/>
</dbReference>
<feature type="signal peptide" evidence="14">
    <location>
        <begin position="1"/>
        <end position="17"/>
    </location>
</feature>
<evidence type="ECO:0000256" key="13">
    <source>
        <dbReference type="SAM" id="Phobius"/>
    </source>
</evidence>
<evidence type="ECO:0000256" key="2">
    <source>
        <dbReference type="ARBA" id="ARBA00004760"/>
    </source>
</evidence>
<comment type="pathway">
    <text evidence="3">Sphingolipid metabolism.</text>
</comment>
<evidence type="ECO:0000256" key="1">
    <source>
        <dbReference type="ARBA" id="ARBA00004240"/>
    </source>
</evidence>
<comment type="similarity">
    <text evidence="4">Belongs to the short-chain dehydrogenases/reductases (SDR) family.</text>
</comment>
<dbReference type="GO" id="GO:0030148">
    <property type="term" value="P:sphingolipid biosynthetic process"/>
    <property type="evidence" value="ECO:0007669"/>
    <property type="project" value="InterPro"/>
</dbReference>
<keyword evidence="6" id="KW-0521">NADP</keyword>
<keyword evidence="5" id="KW-0256">Endoplasmic reticulum</keyword>
<dbReference type="EC" id="1.1.1.102" evidence="10"/>
<comment type="function">
    <text evidence="11">Catalyzes the reduction of 3'-oxosphinganine (3-ketodihydrosphingosine/KDS) to sphinganine (dihydrosphingosine/DHS), the second step of de novo sphingolipid biosynthesis.</text>
</comment>
<keyword evidence="13" id="KW-0812">Transmembrane</keyword>
<reference evidence="15 16" key="1">
    <citation type="submission" date="2015-09" db="EMBL/GenBank/DDBJ databases">
        <title>Draft genome of the scarab beetle Oryctes borbonicus.</title>
        <authorList>
            <person name="Meyer J.M."/>
            <person name="Markov G.V."/>
            <person name="Baskaran P."/>
            <person name="Herrmann M."/>
            <person name="Sommer R.J."/>
            <person name="Roedelsperger C."/>
        </authorList>
    </citation>
    <scope>NUCLEOTIDE SEQUENCE [LARGE SCALE GENOMIC DNA]</scope>
    <source>
        <strain evidence="15">OB123</strain>
        <tissue evidence="15">Whole animal</tissue>
    </source>
</reference>
<name>A0A0T6AUT1_9SCAR</name>
<dbReference type="FunFam" id="3.40.50.720:FF:000165">
    <property type="entry name" value="3-ketodihydrosphingosine reductase"/>
    <property type="match status" value="1"/>
</dbReference>
<comment type="catalytic activity">
    <reaction evidence="12">
        <text>sphinganine + NADP(+) = 3-oxosphinganine + NADPH + H(+)</text>
        <dbReference type="Rhea" id="RHEA:22640"/>
        <dbReference type="ChEBI" id="CHEBI:15378"/>
        <dbReference type="ChEBI" id="CHEBI:57783"/>
        <dbReference type="ChEBI" id="CHEBI:57817"/>
        <dbReference type="ChEBI" id="CHEBI:58299"/>
        <dbReference type="ChEBI" id="CHEBI:58349"/>
        <dbReference type="EC" id="1.1.1.102"/>
    </reaction>
    <physiologicalReaction direction="right-to-left" evidence="12">
        <dbReference type="Rhea" id="RHEA:22642"/>
    </physiologicalReaction>
</comment>
<evidence type="ECO:0000313" key="16">
    <source>
        <dbReference type="Proteomes" id="UP000051574"/>
    </source>
</evidence>
<evidence type="ECO:0000256" key="7">
    <source>
        <dbReference type="ARBA" id="ARBA00022919"/>
    </source>
</evidence>
<comment type="caution">
    <text evidence="15">The sequence shown here is derived from an EMBL/GenBank/DDBJ whole genome shotgun (WGS) entry which is preliminary data.</text>
</comment>
<dbReference type="OrthoDB" id="37659at2759"/>
<feature type="chain" id="PRO_5006668176" description="3-dehydrosphinganine reductase" evidence="14">
    <location>
        <begin position="18"/>
        <end position="324"/>
    </location>
</feature>
<keyword evidence="13" id="KW-1133">Transmembrane helix</keyword>
<dbReference type="EMBL" id="LJIG01022763">
    <property type="protein sequence ID" value="KRT78841.1"/>
    <property type="molecule type" value="Genomic_DNA"/>
</dbReference>
<dbReference type="InterPro" id="IPR045022">
    <property type="entry name" value="KDSR-like"/>
</dbReference>
<keyword evidence="14" id="KW-0732">Signal</keyword>
<evidence type="ECO:0000256" key="14">
    <source>
        <dbReference type="SAM" id="SignalP"/>
    </source>
</evidence>